<keyword evidence="1" id="KW-0378">Hydrolase</keyword>
<feature type="active site" evidence="1">
    <location>
        <position position="91"/>
    </location>
</feature>
<feature type="domain" description="TnsA endonuclease N-terminal" evidence="2">
    <location>
        <begin position="42"/>
        <end position="142"/>
    </location>
</feature>
<dbReference type="Pfam" id="PF08722">
    <property type="entry name" value="Tn7_TnsA-like_N"/>
    <property type="match status" value="1"/>
</dbReference>
<evidence type="ECO:0000313" key="3">
    <source>
        <dbReference type="EMBL" id="AXC34442.1"/>
    </source>
</evidence>
<keyword evidence="1" id="KW-0255">Endonuclease</keyword>
<dbReference type="GO" id="GO:0004519">
    <property type="term" value="F:endonuclease activity"/>
    <property type="evidence" value="ECO:0007669"/>
    <property type="project" value="UniProtKB-UniRule"/>
</dbReference>
<evidence type="ECO:0000256" key="1">
    <source>
        <dbReference type="HAMAP-Rule" id="MF_04160"/>
    </source>
</evidence>
<name>A0A384ZS10_9CAUD</name>
<reference evidence="3 4" key="1">
    <citation type="submission" date="2018-05" db="EMBL/GenBank/DDBJ databases">
        <title>The genome of Vibrio coralliilyticus phage YC.</title>
        <authorList>
            <person name="Benler S."/>
        </authorList>
    </citation>
    <scope>NUCLEOTIDE SEQUENCE [LARGE SCALE GENOMIC DNA]</scope>
</reference>
<dbReference type="GO" id="GO:0004527">
    <property type="term" value="F:exonuclease activity"/>
    <property type="evidence" value="ECO:0007669"/>
    <property type="project" value="UniProtKB-UniRule"/>
</dbReference>
<dbReference type="RefSeq" id="YP_009838288.1">
    <property type="nucleotide sequence ID" value="NC_048709.1"/>
</dbReference>
<dbReference type="KEGG" id="vg:55608520"/>
<comment type="similarity">
    <text evidence="1">Belongs to the Caudovirales head completion nuclease family.</text>
</comment>
<dbReference type="HAMAP" id="MF_04160">
    <property type="entry name" value="NUCL_HEAD_T4"/>
    <property type="match status" value="1"/>
</dbReference>
<dbReference type="InterPro" id="IPR046390">
    <property type="entry name" value="NUCL_HEAD_T4"/>
</dbReference>
<dbReference type="Proteomes" id="UP000260311">
    <property type="component" value="Segment"/>
</dbReference>
<dbReference type="GeneID" id="55608520"/>
<accession>A0A384ZS10</accession>
<keyword evidence="1" id="KW-0269">Exonuclease</keyword>
<evidence type="ECO:0000313" key="4">
    <source>
        <dbReference type="Proteomes" id="UP000260311"/>
    </source>
</evidence>
<evidence type="ECO:0000259" key="2">
    <source>
        <dbReference type="Pfam" id="PF08722"/>
    </source>
</evidence>
<dbReference type="EMBL" id="MH375644">
    <property type="protein sequence ID" value="AXC34442.1"/>
    <property type="molecule type" value="Genomic_DNA"/>
</dbReference>
<comment type="function">
    <text evidence="1">During phage morphogenesis, plays an essential role in the head-tail joining step. The associated nuclease activity is essential for morphogenesis, possibly by cleaving packaged DNA to enable the joining of heads to tails. Displays both exo- and endonuclease activity.</text>
</comment>
<proteinExistence type="inferred from homology"/>
<organism evidence="3 4">
    <name type="scientific">Vibrio phage YC</name>
    <dbReference type="NCBI Taxonomy" id="2267403"/>
    <lineage>
        <taxon>Viruses</taxon>
        <taxon>Duplodnaviria</taxon>
        <taxon>Heunggongvirae</taxon>
        <taxon>Uroviricota</taxon>
        <taxon>Caudoviricetes</taxon>
        <taxon>Pantevenvirales</taxon>
        <taxon>Ackermannviridae</taxon>
        <taxon>Campanilevirus</taxon>
        <taxon>Campanilevirus YC</taxon>
    </lineage>
</organism>
<protein>
    <recommendedName>
        <fullName evidence="1">Head completion nuclease</fullName>
        <ecNumber evidence="1">3.1.-.-</ecNumber>
    </recommendedName>
</protein>
<keyword evidence="1" id="KW-0540">Nuclease</keyword>
<sequence length="175" mass="20735">MTHNYKQGLYKVQNPQKYKGDVDNVVFRSSWEFVAFQFCDTNPSVVAWASEEMVIPYISPIDKRPHRYFMDLTIWTRKEDGTLQKTLVEIKPQKKLKAPSRGNKKEETWLREVTEWEVNNAKWNATRKLCEREGWNFIYWTEMHLVPGRAHDKAVRIKTQKRTVARKKAMKKSGG</sequence>
<feature type="active site" evidence="1">
    <location>
        <position position="71"/>
    </location>
</feature>
<feature type="active site" evidence="1">
    <location>
        <position position="32"/>
    </location>
</feature>
<dbReference type="EC" id="3.1.-.-" evidence="1"/>
<dbReference type="InterPro" id="IPR014833">
    <property type="entry name" value="TnsA_N"/>
</dbReference>
<keyword evidence="4" id="KW-1185">Reference proteome</keyword>